<dbReference type="Gene3D" id="3.30.730.10">
    <property type="entry name" value="AP2/ERF domain"/>
    <property type="match status" value="1"/>
</dbReference>
<keyword evidence="10" id="KW-1185">Reference proteome</keyword>
<gene>
    <name evidence="9" type="ORF">T459_21905</name>
</gene>
<dbReference type="PANTHER" id="PTHR31677">
    <property type="entry name" value="AP2 DOMAIN CLASS TRANSCRIPTION FACTOR"/>
    <property type="match status" value="1"/>
</dbReference>
<evidence type="ECO:0000259" key="8">
    <source>
        <dbReference type="PROSITE" id="PS51032"/>
    </source>
</evidence>
<dbReference type="Proteomes" id="UP000222542">
    <property type="component" value="Unassembled WGS sequence"/>
</dbReference>
<evidence type="ECO:0000313" key="10">
    <source>
        <dbReference type="Proteomes" id="UP000222542"/>
    </source>
</evidence>
<dbReference type="GO" id="GO:0005634">
    <property type="term" value="C:nucleus"/>
    <property type="evidence" value="ECO:0007669"/>
    <property type="project" value="UniProtKB-SubCell"/>
</dbReference>
<evidence type="ECO:0000256" key="2">
    <source>
        <dbReference type="ARBA" id="ARBA00022745"/>
    </source>
</evidence>
<feature type="domain" description="AP2/ERF" evidence="8">
    <location>
        <begin position="122"/>
        <end position="182"/>
    </location>
</feature>
<protein>
    <recommendedName>
        <fullName evidence="8">AP2/ERF domain-containing protein</fullName>
    </recommendedName>
</protein>
<name>A0A2G2YXZ0_CAPAN</name>
<dbReference type="EMBL" id="AYRZ02000008">
    <property type="protein sequence ID" value="PHT74628.1"/>
    <property type="molecule type" value="Genomic_DNA"/>
</dbReference>
<dbReference type="PROSITE" id="PS51032">
    <property type="entry name" value="AP2_ERF"/>
    <property type="match status" value="1"/>
</dbReference>
<dbReference type="InterPro" id="IPR036955">
    <property type="entry name" value="AP2/ERF_dom_sf"/>
</dbReference>
<evidence type="ECO:0000256" key="4">
    <source>
        <dbReference type="ARBA" id="ARBA00023125"/>
    </source>
</evidence>
<feature type="region of interest" description="Disordered" evidence="7">
    <location>
        <begin position="173"/>
        <end position="197"/>
    </location>
</feature>
<evidence type="ECO:0000256" key="1">
    <source>
        <dbReference type="ARBA" id="ARBA00004123"/>
    </source>
</evidence>
<dbReference type="AlphaFoldDB" id="A0A2G2YXZ0"/>
<dbReference type="Gramene" id="PHT74628">
    <property type="protein sequence ID" value="PHT74628"/>
    <property type="gene ID" value="T459_21905"/>
</dbReference>
<dbReference type="GO" id="GO:0003677">
    <property type="term" value="F:DNA binding"/>
    <property type="evidence" value="ECO:0007669"/>
    <property type="project" value="UniProtKB-KW"/>
</dbReference>
<keyword evidence="6" id="KW-0539">Nucleus</keyword>
<comment type="subcellular location">
    <subcellularLocation>
        <location evidence="1">Nucleus</location>
    </subcellularLocation>
</comment>
<evidence type="ECO:0000256" key="7">
    <source>
        <dbReference type="SAM" id="MobiDB-lite"/>
    </source>
</evidence>
<dbReference type="PANTHER" id="PTHR31677:SF142">
    <property type="entry name" value="AP2_ERF DOMAIN-CONTAINING PROTEIN"/>
    <property type="match status" value="1"/>
</dbReference>
<accession>A0A2G2YXZ0</accession>
<dbReference type="GO" id="GO:0009873">
    <property type="term" value="P:ethylene-activated signaling pathway"/>
    <property type="evidence" value="ECO:0007669"/>
    <property type="project" value="UniProtKB-KW"/>
</dbReference>
<keyword evidence="5" id="KW-0804">Transcription</keyword>
<proteinExistence type="predicted"/>
<reference evidence="9 10" key="2">
    <citation type="journal article" date="2017" name="Genome Biol.">
        <title>New reference genome sequences of hot pepper reveal the massive evolution of plant disease-resistance genes by retroduplication.</title>
        <authorList>
            <person name="Kim S."/>
            <person name="Park J."/>
            <person name="Yeom S.I."/>
            <person name="Kim Y.M."/>
            <person name="Seo E."/>
            <person name="Kim K.T."/>
            <person name="Kim M.S."/>
            <person name="Lee J.M."/>
            <person name="Cheong K."/>
            <person name="Shin H.S."/>
            <person name="Kim S.B."/>
            <person name="Han K."/>
            <person name="Lee J."/>
            <person name="Park M."/>
            <person name="Lee H.A."/>
            <person name="Lee H.Y."/>
            <person name="Lee Y."/>
            <person name="Oh S."/>
            <person name="Lee J.H."/>
            <person name="Choi E."/>
            <person name="Choi E."/>
            <person name="Lee S.E."/>
            <person name="Jeon J."/>
            <person name="Kim H."/>
            <person name="Choi G."/>
            <person name="Song H."/>
            <person name="Lee J."/>
            <person name="Lee S.C."/>
            <person name="Kwon J.K."/>
            <person name="Lee H.Y."/>
            <person name="Koo N."/>
            <person name="Hong Y."/>
            <person name="Kim R.W."/>
            <person name="Kang W.H."/>
            <person name="Huh J.H."/>
            <person name="Kang B.C."/>
            <person name="Yang T.J."/>
            <person name="Lee Y.H."/>
            <person name="Bennetzen J.L."/>
            <person name="Choi D."/>
        </authorList>
    </citation>
    <scope>NUCLEOTIDE SEQUENCE [LARGE SCALE GENOMIC DNA]</scope>
    <source>
        <strain evidence="10">cv. CM334</strain>
    </source>
</reference>
<dbReference type="GO" id="GO:0003700">
    <property type="term" value="F:DNA-binding transcription factor activity"/>
    <property type="evidence" value="ECO:0007669"/>
    <property type="project" value="InterPro"/>
</dbReference>
<comment type="caution">
    <text evidence="9">The sequence shown here is derived from an EMBL/GenBank/DDBJ whole genome shotgun (WGS) entry which is preliminary data.</text>
</comment>
<dbReference type="SUPFAM" id="SSF54171">
    <property type="entry name" value="DNA-binding domain"/>
    <property type="match status" value="1"/>
</dbReference>
<keyword evidence="2" id="KW-0936">Ethylene signaling pathway</keyword>
<sequence>MDKRQLALKGKTANDQIQQLESPSEQCLSVANNQTLDTASVSRINSYVTTTHILGVHKNNWSGKEQESSKVTSCLMANVQGTESSNECNTTSSCLSTNKRSLLGIRSQKNERYGDVITDKRSLLGIPRQKNRRYGVVIIEKIRHKKIWLGTFDTVEESSQAYFSKKFEFEKLSQQGNKENKPKENLDQIQQPELPVM</sequence>
<evidence type="ECO:0000313" key="9">
    <source>
        <dbReference type="EMBL" id="PHT74628.1"/>
    </source>
</evidence>
<dbReference type="InterPro" id="IPR001471">
    <property type="entry name" value="AP2/ERF_dom"/>
</dbReference>
<organism evidence="9 10">
    <name type="scientific">Capsicum annuum</name>
    <name type="common">Capsicum pepper</name>
    <dbReference type="NCBI Taxonomy" id="4072"/>
    <lineage>
        <taxon>Eukaryota</taxon>
        <taxon>Viridiplantae</taxon>
        <taxon>Streptophyta</taxon>
        <taxon>Embryophyta</taxon>
        <taxon>Tracheophyta</taxon>
        <taxon>Spermatophyta</taxon>
        <taxon>Magnoliopsida</taxon>
        <taxon>eudicotyledons</taxon>
        <taxon>Gunneridae</taxon>
        <taxon>Pentapetalae</taxon>
        <taxon>asterids</taxon>
        <taxon>lamiids</taxon>
        <taxon>Solanales</taxon>
        <taxon>Solanaceae</taxon>
        <taxon>Solanoideae</taxon>
        <taxon>Capsiceae</taxon>
        <taxon>Capsicum</taxon>
    </lineage>
</organism>
<reference evidence="9 10" key="1">
    <citation type="journal article" date="2014" name="Nat. Genet.">
        <title>Genome sequence of the hot pepper provides insights into the evolution of pungency in Capsicum species.</title>
        <authorList>
            <person name="Kim S."/>
            <person name="Park M."/>
            <person name="Yeom S.I."/>
            <person name="Kim Y.M."/>
            <person name="Lee J.M."/>
            <person name="Lee H.A."/>
            <person name="Seo E."/>
            <person name="Choi J."/>
            <person name="Cheong K."/>
            <person name="Kim K.T."/>
            <person name="Jung K."/>
            <person name="Lee G.W."/>
            <person name="Oh S.K."/>
            <person name="Bae C."/>
            <person name="Kim S.B."/>
            <person name="Lee H.Y."/>
            <person name="Kim S.Y."/>
            <person name="Kim M.S."/>
            <person name="Kang B.C."/>
            <person name="Jo Y.D."/>
            <person name="Yang H.B."/>
            <person name="Jeong H.J."/>
            <person name="Kang W.H."/>
            <person name="Kwon J.K."/>
            <person name="Shin C."/>
            <person name="Lim J.Y."/>
            <person name="Park J.H."/>
            <person name="Huh J.H."/>
            <person name="Kim J.S."/>
            <person name="Kim B.D."/>
            <person name="Cohen O."/>
            <person name="Paran I."/>
            <person name="Suh M.C."/>
            <person name="Lee S.B."/>
            <person name="Kim Y.K."/>
            <person name="Shin Y."/>
            <person name="Noh S.J."/>
            <person name="Park J."/>
            <person name="Seo Y.S."/>
            <person name="Kwon S.Y."/>
            <person name="Kim H.A."/>
            <person name="Park J.M."/>
            <person name="Kim H.J."/>
            <person name="Choi S.B."/>
            <person name="Bosland P.W."/>
            <person name="Reeves G."/>
            <person name="Jo S.H."/>
            <person name="Lee B.W."/>
            <person name="Cho H.T."/>
            <person name="Choi H.S."/>
            <person name="Lee M.S."/>
            <person name="Yu Y."/>
            <person name="Do Choi Y."/>
            <person name="Park B.S."/>
            <person name="van Deynze A."/>
            <person name="Ashrafi H."/>
            <person name="Hill T."/>
            <person name="Kim W.T."/>
            <person name="Pai H.S."/>
            <person name="Ahn H.K."/>
            <person name="Yeam I."/>
            <person name="Giovannoni J.J."/>
            <person name="Rose J.K."/>
            <person name="Sorensen I."/>
            <person name="Lee S.J."/>
            <person name="Kim R.W."/>
            <person name="Choi I.Y."/>
            <person name="Choi B.S."/>
            <person name="Lim J.S."/>
            <person name="Lee Y.H."/>
            <person name="Choi D."/>
        </authorList>
    </citation>
    <scope>NUCLEOTIDE SEQUENCE [LARGE SCALE GENOMIC DNA]</scope>
    <source>
        <strain evidence="10">cv. CM334</strain>
    </source>
</reference>
<evidence type="ECO:0000256" key="3">
    <source>
        <dbReference type="ARBA" id="ARBA00023015"/>
    </source>
</evidence>
<dbReference type="InterPro" id="IPR016177">
    <property type="entry name" value="DNA-bd_dom_sf"/>
</dbReference>
<keyword evidence="4" id="KW-0238">DNA-binding</keyword>
<evidence type="ECO:0000256" key="6">
    <source>
        <dbReference type="ARBA" id="ARBA00023242"/>
    </source>
</evidence>
<keyword evidence="3" id="KW-0805">Transcription regulation</keyword>
<evidence type="ECO:0000256" key="5">
    <source>
        <dbReference type="ARBA" id="ARBA00023163"/>
    </source>
</evidence>